<keyword evidence="3" id="KW-1185">Reference proteome</keyword>
<dbReference type="AlphaFoldDB" id="A0A2P5FRS1"/>
<dbReference type="InParanoid" id="A0A2P5FRS1"/>
<protein>
    <submittedName>
        <fullName evidence="2">Uncharacterized protein</fullName>
    </submittedName>
</protein>
<comment type="caution">
    <text evidence="2">The sequence shown here is derived from an EMBL/GenBank/DDBJ whole genome shotgun (WGS) entry which is preliminary data.</text>
</comment>
<accession>A0A2P5FRS1</accession>
<gene>
    <name evidence="2" type="ORF">TorRG33x02_038670</name>
</gene>
<proteinExistence type="predicted"/>
<sequence>MAKTRRIKDKKPSSKIAGTSSAEKNTKSLSKSPAKTLVSKSTIPEQNPTDFKGKSGVEATYEELNRLMF</sequence>
<evidence type="ECO:0000313" key="3">
    <source>
        <dbReference type="Proteomes" id="UP000237000"/>
    </source>
</evidence>
<reference evidence="3" key="1">
    <citation type="submission" date="2016-06" db="EMBL/GenBank/DDBJ databases">
        <title>Parallel loss of symbiosis genes in relatives of nitrogen-fixing non-legume Parasponia.</title>
        <authorList>
            <person name="Van Velzen R."/>
            <person name="Holmer R."/>
            <person name="Bu F."/>
            <person name="Rutten L."/>
            <person name="Van Zeijl A."/>
            <person name="Liu W."/>
            <person name="Santuari L."/>
            <person name="Cao Q."/>
            <person name="Sharma T."/>
            <person name="Shen D."/>
            <person name="Roswanjaya Y."/>
            <person name="Wardhani T."/>
            <person name="Kalhor M.S."/>
            <person name="Jansen J."/>
            <person name="Van den Hoogen J."/>
            <person name="Gungor B."/>
            <person name="Hartog M."/>
            <person name="Hontelez J."/>
            <person name="Verver J."/>
            <person name="Yang W.-C."/>
            <person name="Schijlen E."/>
            <person name="Repin R."/>
            <person name="Schilthuizen M."/>
            <person name="Schranz E."/>
            <person name="Heidstra R."/>
            <person name="Miyata K."/>
            <person name="Fedorova E."/>
            <person name="Kohlen W."/>
            <person name="Bisseling T."/>
            <person name="Smit S."/>
            <person name="Geurts R."/>
        </authorList>
    </citation>
    <scope>NUCLEOTIDE SEQUENCE [LARGE SCALE GENOMIC DNA]</scope>
    <source>
        <strain evidence="3">cv. RG33-2</strain>
    </source>
</reference>
<name>A0A2P5FRS1_TREOI</name>
<dbReference type="Proteomes" id="UP000237000">
    <property type="component" value="Unassembled WGS sequence"/>
</dbReference>
<dbReference type="EMBL" id="JXTC01000013">
    <property type="protein sequence ID" value="POO00454.1"/>
    <property type="molecule type" value="Genomic_DNA"/>
</dbReference>
<feature type="compositionally biased region" description="Polar residues" evidence="1">
    <location>
        <begin position="16"/>
        <end position="49"/>
    </location>
</feature>
<organism evidence="2 3">
    <name type="scientific">Trema orientale</name>
    <name type="common">Charcoal tree</name>
    <name type="synonym">Celtis orientalis</name>
    <dbReference type="NCBI Taxonomy" id="63057"/>
    <lineage>
        <taxon>Eukaryota</taxon>
        <taxon>Viridiplantae</taxon>
        <taxon>Streptophyta</taxon>
        <taxon>Embryophyta</taxon>
        <taxon>Tracheophyta</taxon>
        <taxon>Spermatophyta</taxon>
        <taxon>Magnoliopsida</taxon>
        <taxon>eudicotyledons</taxon>
        <taxon>Gunneridae</taxon>
        <taxon>Pentapetalae</taxon>
        <taxon>rosids</taxon>
        <taxon>fabids</taxon>
        <taxon>Rosales</taxon>
        <taxon>Cannabaceae</taxon>
        <taxon>Trema</taxon>
    </lineage>
</organism>
<evidence type="ECO:0000313" key="2">
    <source>
        <dbReference type="EMBL" id="POO00454.1"/>
    </source>
</evidence>
<evidence type="ECO:0000256" key="1">
    <source>
        <dbReference type="SAM" id="MobiDB-lite"/>
    </source>
</evidence>
<feature type="region of interest" description="Disordered" evidence="1">
    <location>
        <begin position="1"/>
        <end position="54"/>
    </location>
</feature>